<dbReference type="AlphaFoldDB" id="A0A1H0A2R8"/>
<gene>
    <name evidence="2" type="ORF">SAMN05192554_12427</name>
</gene>
<name>A0A1H0A2R8_9EURY</name>
<dbReference type="EMBL" id="FNIA01000024">
    <property type="protein sequence ID" value="SDN27858.1"/>
    <property type="molecule type" value="Genomic_DNA"/>
</dbReference>
<evidence type="ECO:0000313" key="3">
    <source>
        <dbReference type="Proteomes" id="UP000199370"/>
    </source>
</evidence>
<organism evidence="2 3">
    <name type="scientific">Haloarchaeobius iranensis</name>
    <dbReference type="NCBI Taxonomy" id="996166"/>
    <lineage>
        <taxon>Archaea</taxon>
        <taxon>Methanobacteriati</taxon>
        <taxon>Methanobacteriota</taxon>
        <taxon>Stenosarchaea group</taxon>
        <taxon>Halobacteria</taxon>
        <taxon>Halobacteriales</taxon>
        <taxon>Halorubellaceae</taxon>
        <taxon>Haloarchaeobius</taxon>
    </lineage>
</organism>
<reference evidence="2 3" key="1">
    <citation type="submission" date="2016-10" db="EMBL/GenBank/DDBJ databases">
        <authorList>
            <person name="de Groot N.N."/>
        </authorList>
    </citation>
    <scope>NUCLEOTIDE SEQUENCE [LARGE SCALE GENOMIC DNA]</scope>
    <source>
        <strain evidence="3">EB21,IBRC-M 10013,KCTC 4048</strain>
    </source>
</reference>
<accession>A0A1H0A2R8</accession>
<dbReference type="Proteomes" id="UP000199370">
    <property type="component" value="Unassembled WGS sequence"/>
</dbReference>
<evidence type="ECO:0000313" key="2">
    <source>
        <dbReference type="EMBL" id="SDN27858.1"/>
    </source>
</evidence>
<sequence length="165" mass="17714">MIRSIAPGLVRTWTAIIQSYDGIGESEARMLATRIAGDPELDTMRVTTANDVDDVIDVAGSVIEELDLTGPLAATEDEPALRAELTTTLRADIEQRMTDDGEQDTSVTAQPSRTGALGSTATATESSDTQRPSNAVELYEFIQESELAIDDVEAVLADLKNAEDR</sequence>
<evidence type="ECO:0000256" key="1">
    <source>
        <dbReference type="SAM" id="MobiDB-lite"/>
    </source>
</evidence>
<dbReference type="STRING" id="996166.SAMN05192554_12427"/>
<proteinExistence type="predicted"/>
<protein>
    <submittedName>
        <fullName evidence="2">Uncharacterized protein</fullName>
    </submittedName>
</protein>
<keyword evidence="3" id="KW-1185">Reference proteome</keyword>
<feature type="region of interest" description="Disordered" evidence="1">
    <location>
        <begin position="95"/>
        <end position="133"/>
    </location>
</feature>
<dbReference type="RefSeq" id="WP_089735701.1">
    <property type="nucleotide sequence ID" value="NZ_FNIA01000024.1"/>
</dbReference>
<feature type="compositionally biased region" description="Polar residues" evidence="1">
    <location>
        <begin position="104"/>
        <end position="133"/>
    </location>
</feature>